<feature type="region of interest" description="Disordered" evidence="1">
    <location>
        <begin position="1"/>
        <end position="31"/>
    </location>
</feature>
<evidence type="ECO:0000313" key="2">
    <source>
        <dbReference type="EMBL" id="VDK26807.1"/>
    </source>
</evidence>
<reference evidence="4" key="1">
    <citation type="submission" date="2017-02" db="UniProtKB">
        <authorList>
            <consortium name="WormBaseParasite"/>
        </authorList>
    </citation>
    <scope>IDENTIFICATION</scope>
</reference>
<feature type="compositionally biased region" description="Polar residues" evidence="1">
    <location>
        <begin position="123"/>
        <end position="132"/>
    </location>
</feature>
<dbReference type="OrthoDB" id="5815815at2759"/>
<evidence type="ECO:0000313" key="3">
    <source>
        <dbReference type="Proteomes" id="UP000267096"/>
    </source>
</evidence>
<dbReference type="Proteomes" id="UP000267096">
    <property type="component" value="Unassembled WGS sequence"/>
</dbReference>
<evidence type="ECO:0000256" key="1">
    <source>
        <dbReference type="SAM" id="MobiDB-lite"/>
    </source>
</evidence>
<gene>
    <name evidence="2" type="ORF">ASIM_LOCUS6293</name>
</gene>
<feature type="compositionally biased region" description="Low complexity" evidence="1">
    <location>
        <begin position="105"/>
        <end position="122"/>
    </location>
</feature>
<dbReference type="AlphaFoldDB" id="A0A0M3JFV6"/>
<accession>A0A0M3JFV6</accession>
<evidence type="ECO:0000313" key="4">
    <source>
        <dbReference type="WBParaSite" id="ASIM_0000651001-mRNA-1"/>
    </source>
</evidence>
<name>A0A0M3JFV6_ANISI</name>
<organism evidence="4">
    <name type="scientific">Anisakis simplex</name>
    <name type="common">Herring worm</name>
    <dbReference type="NCBI Taxonomy" id="6269"/>
    <lineage>
        <taxon>Eukaryota</taxon>
        <taxon>Metazoa</taxon>
        <taxon>Ecdysozoa</taxon>
        <taxon>Nematoda</taxon>
        <taxon>Chromadorea</taxon>
        <taxon>Rhabditida</taxon>
        <taxon>Spirurina</taxon>
        <taxon>Ascaridomorpha</taxon>
        <taxon>Ascaridoidea</taxon>
        <taxon>Anisakidae</taxon>
        <taxon>Anisakis</taxon>
        <taxon>Anisakis simplex complex</taxon>
    </lineage>
</organism>
<sequence>MALQALEKIGRASSVINVTKNDNRSEDAPSIDEIDEITIVMKRFLAKLRVQLASARFSGSPSRSPPARTAKQKTPPTVSSQRKDESAKRSDDKNAPAAISKSGMAASAQQQQQIDSNSNSADASTTPLNTPRDSGAYMN</sequence>
<dbReference type="EMBL" id="UYRR01013485">
    <property type="protein sequence ID" value="VDK26807.1"/>
    <property type="molecule type" value="Genomic_DNA"/>
</dbReference>
<feature type="compositionally biased region" description="Basic and acidic residues" evidence="1">
    <location>
        <begin position="81"/>
        <end position="94"/>
    </location>
</feature>
<reference evidence="2 3" key="2">
    <citation type="submission" date="2018-11" db="EMBL/GenBank/DDBJ databases">
        <authorList>
            <consortium name="Pathogen Informatics"/>
        </authorList>
    </citation>
    <scope>NUCLEOTIDE SEQUENCE [LARGE SCALE GENOMIC DNA]</scope>
</reference>
<keyword evidence="3" id="KW-1185">Reference proteome</keyword>
<feature type="region of interest" description="Disordered" evidence="1">
    <location>
        <begin position="55"/>
        <end position="139"/>
    </location>
</feature>
<protein>
    <submittedName>
        <fullName evidence="4">Tymo-45kd-70kd multi-domain protein</fullName>
    </submittedName>
</protein>
<proteinExistence type="predicted"/>
<dbReference type="WBParaSite" id="ASIM_0000651001-mRNA-1">
    <property type="protein sequence ID" value="ASIM_0000651001-mRNA-1"/>
    <property type="gene ID" value="ASIM_0000651001"/>
</dbReference>